<keyword evidence="1" id="KW-0472">Membrane</keyword>
<dbReference type="eggNOG" id="COG1738">
    <property type="taxonomic scope" value="Bacteria"/>
</dbReference>
<dbReference type="PANTHER" id="PTHR34300">
    <property type="entry name" value="QUEUOSINE PRECURSOR TRANSPORTER-RELATED"/>
    <property type="match status" value="1"/>
</dbReference>
<dbReference type="GO" id="GO:0005886">
    <property type="term" value="C:plasma membrane"/>
    <property type="evidence" value="ECO:0007669"/>
    <property type="project" value="UniProtKB-SubCell"/>
</dbReference>
<proteinExistence type="inferred from homology"/>
<dbReference type="HAMAP" id="MF_02088">
    <property type="entry name" value="Q_prec_transport"/>
    <property type="match status" value="1"/>
</dbReference>
<dbReference type="PANTHER" id="PTHR34300:SF2">
    <property type="entry name" value="QUEUOSINE PRECURSOR TRANSPORTER-RELATED"/>
    <property type="match status" value="1"/>
</dbReference>
<feature type="transmembrane region" description="Helical" evidence="1">
    <location>
        <begin position="99"/>
        <end position="122"/>
    </location>
</feature>
<evidence type="ECO:0000313" key="3">
    <source>
        <dbReference type="Proteomes" id="UP000044136"/>
    </source>
</evidence>
<evidence type="ECO:0000313" key="2">
    <source>
        <dbReference type="EMBL" id="CEA00841.1"/>
    </source>
</evidence>
<protein>
    <recommendedName>
        <fullName evidence="1">Probable queuosine precursor transporter</fullName>
        <shortName evidence="1">Q precursor transporter</shortName>
    </recommendedName>
</protein>
<dbReference type="STRING" id="1461582.BN1048_01107"/>
<dbReference type="Proteomes" id="UP000044136">
    <property type="component" value="Unassembled WGS sequence"/>
</dbReference>
<dbReference type="EMBL" id="CCSE01000001">
    <property type="protein sequence ID" value="CEA00841.1"/>
    <property type="molecule type" value="Genomic_DNA"/>
</dbReference>
<keyword evidence="1" id="KW-0812">Transmembrane</keyword>
<sequence>MIFYLTALFAGLLVVSNILAVKVFTVLGFDLPAAVIVYMATFLITDVIGEVYGKKMAARAIRAGFIAQLIVLFFIYIAVEVPPAPFFEMQTEYEMILGGSFQVIIASLVSYLVSQNLDVLIFHKLKERHGRRHLWLRNNFSAVITQFADTSIFIVIAFIGTVPPNILISMIFMQYIAKIIIVLLDTPIVYLLVGIARKQLDKERAMLMEVTEKVN</sequence>
<dbReference type="RefSeq" id="WP_035809256.1">
    <property type="nucleotide sequence ID" value="NZ_CCSE01000001.1"/>
</dbReference>
<feature type="transmembrane region" description="Helical" evidence="1">
    <location>
        <begin position="175"/>
        <end position="196"/>
    </location>
</feature>
<comment type="subcellular location">
    <subcellularLocation>
        <location evidence="1">Cell membrane</location>
        <topology evidence="1">Multi-pass membrane protein</topology>
    </subcellularLocation>
</comment>
<keyword evidence="3" id="KW-1185">Reference proteome</keyword>
<reference evidence="2 3" key="1">
    <citation type="submission" date="2014-07" db="EMBL/GenBank/DDBJ databases">
        <authorList>
            <person name="Urmite Genomes Urmite Genomes"/>
        </authorList>
    </citation>
    <scope>NUCLEOTIDE SEQUENCE [LARGE SCALE GENOMIC DNA]</scope>
    <source>
        <strain evidence="2 3">13MG44_air</strain>
    </source>
</reference>
<dbReference type="NCBIfam" id="TIGR00697">
    <property type="entry name" value="queuosine precursor transporter"/>
    <property type="match status" value="1"/>
</dbReference>
<dbReference type="OrthoDB" id="9805479at2"/>
<keyword evidence="1" id="KW-1003">Cell membrane</keyword>
<accession>A0A078M856</accession>
<keyword evidence="1" id="KW-1133">Transmembrane helix</keyword>
<feature type="transmembrane region" description="Helical" evidence="1">
    <location>
        <begin position="30"/>
        <end position="48"/>
    </location>
</feature>
<dbReference type="InterPro" id="IPR003744">
    <property type="entry name" value="YhhQ"/>
</dbReference>
<dbReference type="AlphaFoldDB" id="A0A078M856"/>
<comment type="function">
    <text evidence="1">Involved in the import of queuosine (Q) precursors, required for Q precursor salvage.</text>
</comment>
<name>A0A078M856_9STAP</name>
<dbReference type="HOGENOM" id="CLU_075503_0_1_9"/>
<feature type="transmembrane region" description="Helical" evidence="1">
    <location>
        <begin position="143"/>
        <end position="163"/>
    </location>
</feature>
<organism evidence="2 3">
    <name type="scientific">Jeotgalicoccus saudimassiliensis</name>
    <dbReference type="NCBI Taxonomy" id="1461582"/>
    <lineage>
        <taxon>Bacteria</taxon>
        <taxon>Bacillati</taxon>
        <taxon>Bacillota</taxon>
        <taxon>Bacilli</taxon>
        <taxon>Bacillales</taxon>
        <taxon>Staphylococcaceae</taxon>
        <taxon>Jeotgalicoccus</taxon>
    </lineage>
</organism>
<dbReference type="Pfam" id="PF02592">
    <property type="entry name" value="Vut_1"/>
    <property type="match status" value="1"/>
</dbReference>
<evidence type="ECO:0000256" key="1">
    <source>
        <dbReference type="HAMAP-Rule" id="MF_02088"/>
    </source>
</evidence>
<gene>
    <name evidence="2" type="ORF">BN1048_01107</name>
</gene>
<keyword evidence="1" id="KW-0813">Transport</keyword>
<dbReference type="GO" id="GO:0022857">
    <property type="term" value="F:transmembrane transporter activity"/>
    <property type="evidence" value="ECO:0007669"/>
    <property type="project" value="UniProtKB-UniRule"/>
</dbReference>
<comment type="similarity">
    <text evidence="1">Belongs to the vitamin uptake transporter (VUT/ECF) (TC 2.A.88) family. Q precursor transporter subfamily.</text>
</comment>
<feature type="transmembrane region" description="Helical" evidence="1">
    <location>
        <begin position="60"/>
        <end position="79"/>
    </location>
</feature>